<dbReference type="EMBL" id="BK014890">
    <property type="protein sequence ID" value="DAD80905.1"/>
    <property type="molecule type" value="Genomic_DNA"/>
</dbReference>
<organism evidence="1">
    <name type="scientific">Siphoviridae sp. ct1Zj2</name>
    <dbReference type="NCBI Taxonomy" id="2826272"/>
    <lineage>
        <taxon>Viruses</taxon>
        <taxon>Duplodnaviria</taxon>
        <taxon>Heunggongvirae</taxon>
        <taxon>Uroviricota</taxon>
        <taxon>Caudoviricetes</taxon>
    </lineage>
</organism>
<accession>A0A8S5MEZ7</accession>
<reference evidence="1" key="1">
    <citation type="journal article" date="2021" name="Proc. Natl. Acad. Sci. U.S.A.">
        <title>A Catalog of Tens of Thousands of Viruses from Human Metagenomes Reveals Hidden Associations with Chronic Diseases.</title>
        <authorList>
            <person name="Tisza M.J."/>
            <person name="Buck C.B."/>
        </authorList>
    </citation>
    <scope>NUCLEOTIDE SEQUENCE</scope>
    <source>
        <strain evidence="1">Ct1Zj2</strain>
    </source>
</reference>
<name>A0A8S5MEZ7_9CAUD</name>
<sequence length="127" mass="15040">MEPLQYERTGAAFWNVGDLNRIEEWTEYLAGVLDSLGYQVLVRTRRWTAADIPWKPEIDRIRTNIQKLYAAYHYLPDFREITITGSMDFEQANVLEWDLHAIYTWLNRMMEIFWHSGSFSLNEGGFA</sequence>
<protein>
    <submittedName>
        <fullName evidence="1">Uncharacterized protein</fullName>
    </submittedName>
</protein>
<evidence type="ECO:0000313" key="1">
    <source>
        <dbReference type="EMBL" id="DAD80905.1"/>
    </source>
</evidence>
<proteinExistence type="predicted"/>